<dbReference type="SUPFAM" id="SSF57850">
    <property type="entry name" value="RING/U-box"/>
    <property type="match status" value="1"/>
</dbReference>
<dbReference type="EC" id="2.3.2.27" evidence="2"/>
<keyword evidence="5 8" id="KW-0863">Zinc-finger</keyword>
<keyword evidence="4" id="KW-0479">Metal-binding</keyword>
<evidence type="ECO:0000256" key="5">
    <source>
        <dbReference type="ARBA" id="ARBA00022771"/>
    </source>
</evidence>
<dbReference type="AlphaFoldDB" id="E4YSF8"/>
<evidence type="ECO:0000313" key="11">
    <source>
        <dbReference type="EMBL" id="CBY38397.1"/>
    </source>
</evidence>
<feature type="region of interest" description="Disordered" evidence="9">
    <location>
        <begin position="240"/>
        <end position="289"/>
    </location>
</feature>
<evidence type="ECO:0000256" key="2">
    <source>
        <dbReference type="ARBA" id="ARBA00012483"/>
    </source>
</evidence>
<keyword evidence="3" id="KW-0808">Transferase</keyword>
<feature type="region of interest" description="Disordered" evidence="9">
    <location>
        <begin position="322"/>
        <end position="392"/>
    </location>
</feature>
<dbReference type="PROSITE" id="PS50089">
    <property type="entry name" value="ZF_RING_2"/>
    <property type="match status" value="1"/>
</dbReference>
<evidence type="ECO:0000259" key="10">
    <source>
        <dbReference type="PROSITE" id="PS50089"/>
    </source>
</evidence>
<dbReference type="PANTHER" id="PTHR22937:SF163">
    <property type="entry name" value="RING-TYPE E3 UBIQUITIN TRANSFERASE"/>
    <property type="match status" value="1"/>
</dbReference>
<dbReference type="EMBL" id="FN655208">
    <property type="protein sequence ID" value="CBY38397.1"/>
    <property type="molecule type" value="Genomic_DNA"/>
</dbReference>
<evidence type="ECO:0000256" key="8">
    <source>
        <dbReference type="PROSITE-ProRule" id="PRU00175"/>
    </source>
</evidence>
<comment type="catalytic activity">
    <reaction evidence="1">
        <text>S-ubiquitinyl-[E2 ubiquitin-conjugating enzyme]-L-cysteine + [acceptor protein]-L-lysine = [E2 ubiquitin-conjugating enzyme]-L-cysteine + N(6)-ubiquitinyl-[acceptor protein]-L-lysine.</text>
        <dbReference type="EC" id="2.3.2.27"/>
    </reaction>
</comment>
<dbReference type="Gene3D" id="3.30.40.10">
    <property type="entry name" value="Zinc/RING finger domain, C3HC4 (zinc finger)"/>
    <property type="match status" value="1"/>
</dbReference>
<organism evidence="11">
    <name type="scientific">Oikopleura dioica</name>
    <name type="common">Tunicate</name>
    <dbReference type="NCBI Taxonomy" id="34765"/>
    <lineage>
        <taxon>Eukaryota</taxon>
        <taxon>Metazoa</taxon>
        <taxon>Chordata</taxon>
        <taxon>Tunicata</taxon>
        <taxon>Appendicularia</taxon>
        <taxon>Copelata</taxon>
        <taxon>Oikopleuridae</taxon>
        <taxon>Oikopleura</taxon>
    </lineage>
</organism>
<feature type="non-terminal residue" evidence="11">
    <location>
        <position position="1"/>
    </location>
</feature>
<gene>
    <name evidence="11" type="ORF">GSOID_T00032337001</name>
</gene>
<feature type="domain" description="RING-type" evidence="10">
    <location>
        <begin position="18"/>
        <end position="55"/>
    </location>
</feature>
<keyword evidence="6" id="KW-0833">Ubl conjugation pathway</keyword>
<evidence type="ECO:0000256" key="7">
    <source>
        <dbReference type="ARBA" id="ARBA00022833"/>
    </source>
</evidence>
<dbReference type="InterPro" id="IPR001841">
    <property type="entry name" value="Znf_RING"/>
</dbReference>
<evidence type="ECO:0000256" key="9">
    <source>
        <dbReference type="SAM" id="MobiDB-lite"/>
    </source>
</evidence>
<dbReference type="GO" id="GO:0061630">
    <property type="term" value="F:ubiquitin protein ligase activity"/>
    <property type="evidence" value="ECO:0007669"/>
    <property type="project" value="UniProtKB-EC"/>
</dbReference>
<dbReference type="SMART" id="SM00184">
    <property type="entry name" value="RING"/>
    <property type="match status" value="1"/>
</dbReference>
<reference evidence="11" key="1">
    <citation type="journal article" date="2010" name="Science">
        <title>Plasticity of animal genome architecture unmasked by rapid evolution of a pelagic tunicate.</title>
        <authorList>
            <person name="Denoeud F."/>
            <person name="Henriet S."/>
            <person name="Mungpakdee S."/>
            <person name="Aury J.M."/>
            <person name="Da Silva C."/>
            <person name="Brinkmann H."/>
            <person name="Mikhaleva J."/>
            <person name="Olsen L.C."/>
            <person name="Jubin C."/>
            <person name="Canestro C."/>
            <person name="Bouquet J.M."/>
            <person name="Danks G."/>
            <person name="Poulain J."/>
            <person name="Campsteijn C."/>
            <person name="Adamski M."/>
            <person name="Cross I."/>
            <person name="Yadetie F."/>
            <person name="Muffato M."/>
            <person name="Louis A."/>
            <person name="Butcher S."/>
            <person name="Tsagkogeorga G."/>
            <person name="Konrad A."/>
            <person name="Singh S."/>
            <person name="Jensen M.F."/>
            <person name="Cong E.H."/>
            <person name="Eikeseth-Otteraa H."/>
            <person name="Noel B."/>
            <person name="Anthouard V."/>
            <person name="Porcel B.M."/>
            <person name="Kachouri-Lafond R."/>
            <person name="Nishino A."/>
            <person name="Ugolini M."/>
            <person name="Chourrout P."/>
            <person name="Nishida H."/>
            <person name="Aasland R."/>
            <person name="Huzurbazar S."/>
            <person name="Westhof E."/>
            <person name="Delsuc F."/>
            <person name="Lehrach H."/>
            <person name="Reinhardt R."/>
            <person name="Weissenbach J."/>
            <person name="Roy S.W."/>
            <person name="Artiguenave F."/>
            <person name="Postlethwait J.H."/>
            <person name="Manak J.R."/>
            <person name="Thompson E.M."/>
            <person name="Jaillon O."/>
            <person name="Du Pasquier L."/>
            <person name="Boudinot P."/>
            <person name="Liberles D.A."/>
            <person name="Volff J.N."/>
            <person name="Philippe H."/>
            <person name="Lenhard B."/>
            <person name="Roest Crollius H."/>
            <person name="Wincker P."/>
            <person name="Chourrout D."/>
        </authorList>
    </citation>
    <scope>NUCLEOTIDE SEQUENCE [LARGE SCALE GENOMIC DNA]</scope>
</reference>
<proteinExistence type="predicted"/>
<feature type="compositionally biased region" description="Polar residues" evidence="9">
    <location>
        <begin position="329"/>
        <end position="352"/>
    </location>
</feature>
<evidence type="ECO:0000256" key="3">
    <source>
        <dbReference type="ARBA" id="ARBA00022679"/>
    </source>
</evidence>
<name>E4YSF8_OIKDI</name>
<accession>E4YSF8</accession>
<dbReference type="Pfam" id="PF13639">
    <property type="entry name" value="zf-RING_2"/>
    <property type="match status" value="1"/>
</dbReference>
<evidence type="ECO:0000256" key="1">
    <source>
        <dbReference type="ARBA" id="ARBA00000900"/>
    </source>
</evidence>
<dbReference type="PANTHER" id="PTHR22937">
    <property type="entry name" value="E3 UBIQUITIN-PROTEIN LIGASE RNF165"/>
    <property type="match status" value="1"/>
</dbReference>
<dbReference type="Proteomes" id="UP000011014">
    <property type="component" value="Unassembled WGS sequence"/>
</dbReference>
<evidence type="ECO:0000256" key="6">
    <source>
        <dbReference type="ARBA" id="ARBA00022786"/>
    </source>
</evidence>
<protein>
    <recommendedName>
        <fullName evidence="2">RING-type E3 ubiquitin transferase</fullName>
        <ecNumber evidence="2">2.3.2.27</ecNumber>
    </recommendedName>
</protein>
<dbReference type="InterPro" id="IPR045191">
    <property type="entry name" value="MBR1/2-like"/>
</dbReference>
<keyword evidence="7" id="KW-0862">Zinc</keyword>
<evidence type="ECO:0000256" key="4">
    <source>
        <dbReference type="ARBA" id="ARBA00022723"/>
    </source>
</evidence>
<feature type="compositionally biased region" description="Low complexity" evidence="9">
    <location>
        <begin position="168"/>
        <end position="183"/>
    </location>
</feature>
<dbReference type="InterPro" id="IPR013083">
    <property type="entry name" value="Znf_RING/FYVE/PHD"/>
</dbReference>
<sequence length="498" mass="54904">LDAVKTRQFDSTKDESTCSICLEIYTTVVAQTNCDHIFHFDCLKAWLRLKNKCPLYVPRKMRRAVTRSQTQRGLTVGQRAVRGMINSSSSSSGLAEDGELHDPAVAREFHAPQPQANPPPVAVQPQLEDHEIVDFADLRWPLNDENDGDLLYRRRRGRRRRRGARNEAPVVENAPPTPPAETAAPAVNVAPVVAPFEAQVPPAVVDWNRIDHRVGTNTPSPQTPPAGGVVDWNRIGFAWPEPNNARSREVTPPAQPPPAQVEEISSEEYTGPPGYVPDDPPSSDGSGYGTYYRTVTRIVAVPDSPVTEGWTSSDVVTTPSVEEFHSSPARHSSGTPPSTASGFTMSDATTLLTKKRRNSCAVVEESSTDVSHQPSPPKRPRRSSRPSLDVQPDPRSWAVIFRVYKQDPKNNPETTFIDVPKDAADGYTRAPLTSIRPIANVTTAKQALELVRQFFKIDMDALNLFEKELQDEEWAAVVETNTGAYVGFGDVEVVSYLK</sequence>
<dbReference type="GO" id="GO:0008270">
    <property type="term" value="F:zinc ion binding"/>
    <property type="evidence" value="ECO:0007669"/>
    <property type="project" value="UniProtKB-KW"/>
</dbReference>
<feature type="region of interest" description="Disordered" evidence="9">
    <location>
        <begin position="158"/>
        <end position="183"/>
    </location>
</feature>